<evidence type="ECO:0000256" key="8">
    <source>
        <dbReference type="SAM" id="MobiDB-lite"/>
    </source>
</evidence>
<sequence length="731" mass="82262">MEEPRPITVAEHTPEPLPEPTPPVAPRERYFNRELSWLAFNRRVLDEACNPAHPLLERLRFLSISSNNLDEFFMVRVAGLRGQQLEGVELHSADGLTPTQQLDEVTEAANRLMANHQTVWRQLRRELAAAGILVIDDKDPLEADADKWLEKHFHEQIFPVLTPQALDPAHPFPFIPNKGFSLVFDLKRISDGQPIQELLMVPATLPRFVRLPGKGSGPDDPARYIPIEALVRRYVRVLFPGYEVRGSGAFRIIRDSDIEVEEEAEDLVRYFRSAIKRRRRGRVIRLRMEARMPDALEKLVLQEAGTAAIVSEADGVLGIADLAQLVDEDRPDLKFTPFSPRFPERIREHGGDCFAAIRDKDIVIHHPYESFEVVIAFLQQAARDPDVVAIKQTLYRAGKQSAIIRALVDAAEAGKSVTAVVELKARFDEEQNLMWAAQLERAGVQVVYGFIDWKTHAKVSMVVRREENGYRTYCHFGTGNYHPVTARIYTDLSFFTADARAGRDAAQLFNYITGYVEPTGLELLTISPHGLRDELARLIDVEIDNALAGQPAAIWAKMNSLVDPAIIEKLYRASAAGVEIDLIVRGICCLRPEVPGLSEHIRVKSVVGRFLEHSRIICFGNGAALPNPQARVLISSADWMPRNFDRRVEYLLPIENATVHAQVLDQVMVANLLDSEQSWRLRADGSYERMKGGARPFNLHRYFMTNPSLSGRGNAIKTSEAVPTLKLRRGG</sequence>
<keyword evidence="3 6" id="KW-0547">Nucleotide-binding</keyword>
<evidence type="ECO:0000256" key="7">
    <source>
        <dbReference type="RuleBase" id="RU003800"/>
    </source>
</evidence>
<gene>
    <name evidence="6" type="primary">ppk</name>
    <name evidence="13" type="ORF">KOF26_06135</name>
</gene>
<comment type="PTM">
    <text evidence="6 7">An intermediate of this reaction is the autophosphorylated ppk in which a phosphate is covalently linked to a histidine residue through a N-P bond.</text>
</comment>
<dbReference type="HAMAP" id="MF_00347">
    <property type="entry name" value="Polyphosphate_kinase"/>
    <property type="match status" value="1"/>
</dbReference>
<dbReference type="Pfam" id="PF02503">
    <property type="entry name" value="PP_kinase"/>
    <property type="match status" value="1"/>
</dbReference>
<feature type="domain" description="Polyphosphate kinase C-terminal" evidence="11">
    <location>
        <begin position="524"/>
        <end position="691"/>
    </location>
</feature>
<keyword evidence="4 6" id="KW-0418">Kinase</keyword>
<feature type="binding site" evidence="6">
    <location>
        <position position="613"/>
    </location>
    <ligand>
        <name>ATP</name>
        <dbReference type="ChEBI" id="CHEBI:30616"/>
    </ligand>
</feature>
<dbReference type="EMBL" id="JAHKRT010000003">
    <property type="protein sequence ID" value="MBU3077444.1"/>
    <property type="molecule type" value="Genomic_DNA"/>
</dbReference>
<keyword evidence="1 6" id="KW-0597">Phosphoprotein</keyword>
<protein>
    <recommendedName>
        <fullName evidence="6 7">Polyphosphate kinase</fullName>
        <ecNumber evidence="6 7">2.7.4.1</ecNumber>
    </recommendedName>
    <alternativeName>
        <fullName evidence="6">ATP-polyphosphate phosphotransferase</fullName>
    </alternativeName>
    <alternativeName>
        <fullName evidence="6">Polyphosphoric acid kinase</fullName>
    </alternativeName>
</protein>
<dbReference type="Pfam" id="PF13089">
    <property type="entry name" value="PP_kinase_N"/>
    <property type="match status" value="1"/>
</dbReference>
<feature type="binding site" evidence="6">
    <location>
        <position position="426"/>
    </location>
    <ligand>
        <name>Mg(2+)</name>
        <dbReference type="ChEBI" id="CHEBI:18420"/>
    </ligand>
</feature>
<dbReference type="NCBIfam" id="NF003921">
    <property type="entry name" value="PRK05443.2-2"/>
    <property type="match status" value="1"/>
</dbReference>
<feature type="domain" description="Polyphosphate kinase C-terminal" evidence="12">
    <location>
        <begin position="353"/>
        <end position="517"/>
    </location>
</feature>
<dbReference type="PANTHER" id="PTHR30218:SF0">
    <property type="entry name" value="POLYPHOSPHATE KINASE"/>
    <property type="match status" value="1"/>
</dbReference>
<evidence type="ECO:0000313" key="13">
    <source>
        <dbReference type="EMBL" id="MBU3077444.1"/>
    </source>
</evidence>
<feature type="binding site" evidence="6">
    <location>
        <position position="489"/>
    </location>
    <ligand>
        <name>ATP</name>
        <dbReference type="ChEBI" id="CHEBI:30616"/>
    </ligand>
</feature>
<keyword evidence="5 6" id="KW-0067">ATP-binding</keyword>
<keyword evidence="14" id="KW-1185">Reference proteome</keyword>
<reference evidence="13 14" key="1">
    <citation type="submission" date="2021-06" db="EMBL/GenBank/DDBJ databases">
        <title>Sphingomonas sp. XMGL2, whole genome shotgun sequencing project.</title>
        <authorList>
            <person name="Zhao G."/>
            <person name="Shen L."/>
        </authorList>
    </citation>
    <scope>NUCLEOTIDE SEQUENCE [LARGE SCALE GENOMIC DNA]</scope>
    <source>
        <strain evidence="13 14">XMGL2</strain>
    </source>
</reference>
<dbReference type="Pfam" id="PF13090">
    <property type="entry name" value="PP_kinase_C"/>
    <property type="match status" value="1"/>
</dbReference>
<feature type="binding site" evidence="6">
    <location>
        <position position="68"/>
    </location>
    <ligand>
        <name>ATP</name>
        <dbReference type="ChEBI" id="CHEBI:30616"/>
    </ligand>
</feature>
<dbReference type="Pfam" id="PF17941">
    <property type="entry name" value="PP_kinase_C_1"/>
    <property type="match status" value="1"/>
</dbReference>
<feature type="active site" description="Phosphohistidine intermediate" evidence="6">
    <location>
        <position position="456"/>
    </location>
</feature>
<organism evidence="13 14">
    <name type="scientific">Sphingomonas quercus</name>
    <dbReference type="NCBI Taxonomy" id="2842451"/>
    <lineage>
        <taxon>Bacteria</taxon>
        <taxon>Pseudomonadati</taxon>
        <taxon>Pseudomonadota</taxon>
        <taxon>Alphaproteobacteria</taxon>
        <taxon>Sphingomonadales</taxon>
        <taxon>Sphingomonadaceae</taxon>
        <taxon>Sphingomonas</taxon>
    </lineage>
</organism>
<dbReference type="InterPro" id="IPR003414">
    <property type="entry name" value="PP_kinase"/>
</dbReference>
<comment type="similarity">
    <text evidence="6 7">Belongs to the polyphosphate kinase 1 (PPK1) family.</text>
</comment>
<dbReference type="NCBIfam" id="NF003917">
    <property type="entry name" value="PRK05443.1-1"/>
    <property type="match status" value="1"/>
</dbReference>
<feature type="binding site" evidence="6">
    <location>
        <position position="585"/>
    </location>
    <ligand>
        <name>ATP</name>
        <dbReference type="ChEBI" id="CHEBI:30616"/>
    </ligand>
</feature>
<dbReference type="NCBIfam" id="NF003919">
    <property type="entry name" value="PRK05443.1-4"/>
    <property type="match status" value="1"/>
</dbReference>
<evidence type="ECO:0000259" key="10">
    <source>
        <dbReference type="Pfam" id="PF13089"/>
    </source>
</evidence>
<dbReference type="CDD" id="cd09168">
    <property type="entry name" value="PLDc_PaPPK1_C2_like"/>
    <property type="match status" value="1"/>
</dbReference>
<keyword evidence="2 6" id="KW-0808">Transferase</keyword>
<evidence type="ECO:0000256" key="1">
    <source>
        <dbReference type="ARBA" id="ARBA00022553"/>
    </source>
</evidence>
<proteinExistence type="inferred from homology"/>
<evidence type="ECO:0000256" key="2">
    <source>
        <dbReference type="ARBA" id="ARBA00022679"/>
    </source>
</evidence>
<dbReference type="InterPro" id="IPR025200">
    <property type="entry name" value="PPK_C_dom2"/>
</dbReference>
<comment type="catalytic activity">
    <reaction evidence="6 7">
        <text>[phosphate](n) + ATP = [phosphate](n+1) + ADP</text>
        <dbReference type="Rhea" id="RHEA:19573"/>
        <dbReference type="Rhea" id="RHEA-COMP:9859"/>
        <dbReference type="Rhea" id="RHEA-COMP:14280"/>
        <dbReference type="ChEBI" id="CHEBI:16838"/>
        <dbReference type="ChEBI" id="CHEBI:30616"/>
        <dbReference type="ChEBI" id="CHEBI:456216"/>
        <dbReference type="EC" id="2.7.4.1"/>
    </reaction>
</comment>
<feature type="binding site" evidence="6">
    <location>
        <position position="396"/>
    </location>
    <ligand>
        <name>Mg(2+)</name>
        <dbReference type="ChEBI" id="CHEBI:18420"/>
    </ligand>
</feature>
<comment type="function">
    <text evidence="6 7">Catalyzes the reversible transfer of the terminal phosphate of ATP to form a long-chain polyphosphate (polyP).</text>
</comment>
<evidence type="ECO:0000259" key="11">
    <source>
        <dbReference type="Pfam" id="PF13090"/>
    </source>
</evidence>
<evidence type="ECO:0000259" key="12">
    <source>
        <dbReference type="Pfam" id="PF17941"/>
    </source>
</evidence>
<dbReference type="EC" id="2.7.4.1" evidence="6 7"/>
<dbReference type="GO" id="GO:0008976">
    <property type="term" value="F:polyphosphate kinase activity"/>
    <property type="evidence" value="ECO:0007669"/>
    <property type="project" value="UniProtKB-EC"/>
</dbReference>
<evidence type="ECO:0000256" key="3">
    <source>
        <dbReference type="ARBA" id="ARBA00022741"/>
    </source>
</evidence>
<evidence type="ECO:0000256" key="6">
    <source>
        <dbReference type="HAMAP-Rule" id="MF_00347"/>
    </source>
</evidence>
<feature type="compositionally biased region" description="Pro residues" evidence="8">
    <location>
        <begin position="15"/>
        <end position="24"/>
    </location>
</feature>
<dbReference type="InterPro" id="IPR025198">
    <property type="entry name" value="PPK_N_dom"/>
</dbReference>
<evidence type="ECO:0000256" key="5">
    <source>
        <dbReference type="ARBA" id="ARBA00022840"/>
    </source>
</evidence>
<dbReference type="RefSeq" id="WP_216321880.1">
    <property type="nucleotide sequence ID" value="NZ_JAHKRT010000003.1"/>
</dbReference>
<comment type="caution">
    <text evidence="13">The sequence shown here is derived from an EMBL/GenBank/DDBJ whole genome shotgun (WGS) entry which is preliminary data.</text>
</comment>
<dbReference type="PIRSF" id="PIRSF015589">
    <property type="entry name" value="PP_kinase"/>
    <property type="match status" value="1"/>
</dbReference>
<comment type="cofactor">
    <cofactor evidence="6">
        <name>Mg(2+)</name>
        <dbReference type="ChEBI" id="CHEBI:18420"/>
    </cofactor>
</comment>
<evidence type="ECO:0000259" key="9">
    <source>
        <dbReference type="Pfam" id="PF02503"/>
    </source>
</evidence>
<dbReference type="NCBIfam" id="TIGR03705">
    <property type="entry name" value="poly_P_kin"/>
    <property type="match status" value="1"/>
</dbReference>
<keyword evidence="6" id="KW-0460">Magnesium</keyword>
<dbReference type="InterPro" id="IPR024953">
    <property type="entry name" value="PP_kinase_middle"/>
</dbReference>
<dbReference type="NCBIfam" id="NF003918">
    <property type="entry name" value="PRK05443.1-2"/>
    <property type="match status" value="1"/>
</dbReference>
<evidence type="ECO:0000256" key="4">
    <source>
        <dbReference type="ARBA" id="ARBA00022777"/>
    </source>
</evidence>
<dbReference type="Proteomes" id="UP000776276">
    <property type="component" value="Unassembled WGS sequence"/>
</dbReference>
<accession>A0ABS6BGM5</accession>
<dbReference type="PANTHER" id="PTHR30218">
    <property type="entry name" value="POLYPHOSPHATE KINASE"/>
    <property type="match status" value="1"/>
</dbReference>
<feature type="domain" description="Polyphosphate kinase N-terminal" evidence="10">
    <location>
        <begin position="30"/>
        <end position="134"/>
    </location>
</feature>
<keyword evidence="6" id="KW-0479">Metal-binding</keyword>
<dbReference type="InterPro" id="IPR041108">
    <property type="entry name" value="PP_kinase_C_1"/>
</dbReference>
<dbReference type="CDD" id="cd09165">
    <property type="entry name" value="PLDc_PaPPK1_C1_like"/>
    <property type="match status" value="1"/>
</dbReference>
<feature type="region of interest" description="Disordered" evidence="8">
    <location>
        <begin position="1"/>
        <end position="24"/>
    </location>
</feature>
<feature type="domain" description="Polyphosphate kinase middle" evidence="9">
    <location>
        <begin position="146"/>
        <end position="325"/>
    </location>
</feature>
<name>A0ABS6BGM5_9SPHN</name>
<evidence type="ECO:0000313" key="14">
    <source>
        <dbReference type="Proteomes" id="UP000776276"/>
    </source>
</evidence>